<dbReference type="AlphaFoldDB" id="A0A0F2MCN8"/>
<evidence type="ECO:0000313" key="2">
    <source>
        <dbReference type="EMBL" id="KJR85926.1"/>
    </source>
</evidence>
<dbReference type="EMBL" id="AXCR01000007">
    <property type="protein sequence ID" value="KJR85926.1"/>
    <property type="molecule type" value="Genomic_DNA"/>
</dbReference>
<feature type="region of interest" description="Disordered" evidence="1">
    <location>
        <begin position="51"/>
        <end position="94"/>
    </location>
</feature>
<sequence>MSIQIEMYAVLLRRSTYTATFVWDRPCSVPIEEKYVYFLHRNRRQVDVQTDISNKWPDRGLGHAQEAHAADEQGSTGGSRDERTREKDEKSEKT</sequence>
<dbReference type="KEGG" id="ssck:SPSK_10134"/>
<dbReference type="GeneID" id="27671965"/>
<feature type="compositionally biased region" description="Basic and acidic residues" evidence="1">
    <location>
        <begin position="56"/>
        <end position="71"/>
    </location>
</feature>
<dbReference type="VEuPathDB" id="FungiDB:SPSK_10134"/>
<dbReference type="Proteomes" id="UP000033710">
    <property type="component" value="Unassembled WGS sequence"/>
</dbReference>
<gene>
    <name evidence="2" type="ORF">SPSK_10134</name>
</gene>
<protein>
    <submittedName>
        <fullName evidence="2">Uncharacterized protein</fullName>
    </submittedName>
</protein>
<name>A0A0F2MCN8_SPOSC</name>
<evidence type="ECO:0000313" key="3">
    <source>
        <dbReference type="Proteomes" id="UP000033710"/>
    </source>
</evidence>
<comment type="caution">
    <text evidence="2">The sequence shown here is derived from an EMBL/GenBank/DDBJ whole genome shotgun (WGS) entry which is preliminary data.</text>
</comment>
<proteinExistence type="predicted"/>
<reference evidence="2 3" key="1">
    <citation type="journal article" date="2014" name="BMC Genomics">
        <title>Comparative genomics of the major fungal agents of human and animal Sporotrichosis: Sporothrix schenckii and Sporothrix brasiliensis.</title>
        <authorList>
            <person name="Teixeira M.M."/>
            <person name="de Almeida L.G."/>
            <person name="Kubitschek-Barreira P."/>
            <person name="Alves F.L."/>
            <person name="Kioshima E.S."/>
            <person name="Abadio A.K."/>
            <person name="Fernandes L."/>
            <person name="Derengowski L.S."/>
            <person name="Ferreira K.S."/>
            <person name="Souza R.C."/>
            <person name="Ruiz J.C."/>
            <person name="de Andrade N.C."/>
            <person name="Paes H.C."/>
            <person name="Nicola A.M."/>
            <person name="Albuquerque P."/>
            <person name="Gerber A.L."/>
            <person name="Martins V.P."/>
            <person name="Peconick L.D."/>
            <person name="Neto A.V."/>
            <person name="Chaucanez C.B."/>
            <person name="Silva P.A."/>
            <person name="Cunha O.L."/>
            <person name="de Oliveira F.F."/>
            <person name="dos Santos T.C."/>
            <person name="Barros A.L."/>
            <person name="Soares M.A."/>
            <person name="de Oliveira L.M."/>
            <person name="Marini M.M."/>
            <person name="Villalobos-Duno H."/>
            <person name="Cunha M.M."/>
            <person name="de Hoog S."/>
            <person name="da Silveira J.F."/>
            <person name="Henrissat B."/>
            <person name="Nino-Vega G.A."/>
            <person name="Cisalpino P.S."/>
            <person name="Mora-Montes H.M."/>
            <person name="Almeida S.R."/>
            <person name="Stajich J.E."/>
            <person name="Lopes-Bezerra L.M."/>
            <person name="Vasconcelos A.T."/>
            <person name="Felipe M.S."/>
        </authorList>
    </citation>
    <scope>NUCLEOTIDE SEQUENCE [LARGE SCALE GENOMIC DNA]</scope>
    <source>
        <strain evidence="2 3">1099-18</strain>
    </source>
</reference>
<reference evidence="2 3" key="2">
    <citation type="journal article" date="2015" name="Eukaryot. Cell">
        <title>Asexual propagation of a virulent clone complex in a human and feline outbreak of sporotrichosis.</title>
        <authorList>
            <person name="Teixeira Mde M."/>
            <person name="Rodrigues A.M."/>
            <person name="Tsui C.K."/>
            <person name="de Almeida L.G."/>
            <person name="Van Diepeningen A.D."/>
            <person name="van den Ende B.G."/>
            <person name="Fernandes G.F."/>
            <person name="Kano R."/>
            <person name="Hamelin R.C."/>
            <person name="Lopes-Bezerra L.M."/>
            <person name="Vasconcelos A.T."/>
            <person name="de Hoog S."/>
            <person name="de Camargo Z.P."/>
            <person name="Felipe M.S."/>
        </authorList>
    </citation>
    <scope>NUCLEOTIDE SEQUENCE [LARGE SCALE GENOMIC DNA]</scope>
    <source>
        <strain evidence="2 3">1099-18</strain>
    </source>
</reference>
<evidence type="ECO:0000256" key="1">
    <source>
        <dbReference type="SAM" id="MobiDB-lite"/>
    </source>
</evidence>
<accession>A0A0F2MCN8</accession>
<feature type="compositionally biased region" description="Basic and acidic residues" evidence="1">
    <location>
        <begin position="79"/>
        <end position="94"/>
    </location>
</feature>
<organism evidence="2 3">
    <name type="scientific">Sporothrix schenckii 1099-18</name>
    <dbReference type="NCBI Taxonomy" id="1397361"/>
    <lineage>
        <taxon>Eukaryota</taxon>
        <taxon>Fungi</taxon>
        <taxon>Dikarya</taxon>
        <taxon>Ascomycota</taxon>
        <taxon>Pezizomycotina</taxon>
        <taxon>Sordariomycetes</taxon>
        <taxon>Sordariomycetidae</taxon>
        <taxon>Ophiostomatales</taxon>
        <taxon>Ophiostomataceae</taxon>
        <taxon>Sporothrix</taxon>
    </lineage>
</organism>
<dbReference type="RefSeq" id="XP_016588602.1">
    <property type="nucleotide sequence ID" value="XM_016736688.1"/>
</dbReference>